<evidence type="ECO:0000256" key="2">
    <source>
        <dbReference type="ARBA" id="ARBA00022771"/>
    </source>
</evidence>
<feature type="region of interest" description="Disordered" evidence="5">
    <location>
        <begin position="62"/>
        <end position="82"/>
    </location>
</feature>
<sequence length="803" mass="87438">MKFGKSYMETIASPSFPEEWRRGAIEYKHLKKLINGVVAELESLGLGTDVLRELLRPELCTAGGDESSADEEAPAGGEEMQGAVKAAANDIGSDVFPPKAVPKSNSHETLSPPLAGAATLHMRRKDSKAANWLESVPRKTCSSLRTTSGKDRSSSSGSVHEFRGQLEQPAHDSHFLDGSEESDNVEILSPPSNADFQAASRRRSSGMGKKDLHRLYKRMGGSSAEEVFHSGHASESGGEQSPAPHSSSHTNSGEGSGRHDWGAHAWRERGGSNLWKGSDEDGGPGPSAAECSPSPSAATGRRPVCQESPQGPDHQRWVQGKGGRRARAEYELGGSPEHPMPRIRLHIESPVTSDDDYDGDRDDDAGNDDTGPGLPIIQELPPSPEVRAKPSSRRASAIASCLPPLDAASNFQVAGSDPTGIAADRTPSIEHRPRRVRPSYRRMRKREILIPLNADTEFLDTLTGALSNLQIVQNEQRDHFIADTEDLTATIARASSPYASKNDLYVWREIFSLWMEMQIFESEREKDRGELSVDESEARLKRFADELAKRGWGPGDLSATQRSRSSKRLVKRKNASAVPMHEPQSIQALEDFMKLNIALLDVKKFQRINVEAARKILKKHDKRTALTASEDLRAFIARQQDVQASFSVAAAASIPDISPNFRNLSQDVGNGSSRTLITTHPSLAALLPSSTTGMLSKSLPHILLSLLSTTLLPILPSIDDYSCVICTGVAWRPIRLDCTHLFCIRCLVKLQKQGKRDCPLCRAKNVVGIAGALAAPFRKSGPSHDQHAQDVVPQGGGREGQRE</sequence>
<keyword evidence="9" id="KW-1185">Reference proteome</keyword>
<proteinExistence type="predicted"/>
<feature type="region of interest" description="Disordered" evidence="5">
    <location>
        <begin position="554"/>
        <end position="577"/>
    </location>
</feature>
<dbReference type="OMA" id="HEIFESH"/>
<dbReference type="AlphaFoldDB" id="A0A066WJX4"/>
<dbReference type="Pfam" id="PF00097">
    <property type="entry name" value="zf-C3HC4"/>
    <property type="match status" value="1"/>
</dbReference>
<feature type="domain" description="RING-type" evidence="6">
    <location>
        <begin position="723"/>
        <end position="762"/>
    </location>
</feature>
<dbReference type="Gene3D" id="3.30.40.10">
    <property type="entry name" value="Zinc/RING finger domain, C3HC4 (zinc finger)"/>
    <property type="match status" value="1"/>
</dbReference>
<dbReference type="CDD" id="cd23137">
    <property type="entry name" value="RING-HC_TRY3-like"/>
    <property type="match status" value="1"/>
</dbReference>
<evidence type="ECO:0008006" key="10">
    <source>
        <dbReference type="Google" id="ProtNLM"/>
    </source>
</evidence>
<feature type="region of interest" description="Disordered" evidence="5">
    <location>
        <begin position="139"/>
        <end position="388"/>
    </location>
</feature>
<dbReference type="RefSeq" id="XP_013245672.1">
    <property type="nucleotide sequence ID" value="XM_013390218.1"/>
</dbReference>
<dbReference type="SMART" id="SM00184">
    <property type="entry name" value="RING"/>
    <property type="match status" value="1"/>
</dbReference>
<dbReference type="PROSITE" id="PS50089">
    <property type="entry name" value="ZF_RING_2"/>
    <property type="match status" value="1"/>
</dbReference>
<feature type="compositionally biased region" description="Acidic residues" evidence="5">
    <location>
        <begin position="353"/>
        <end position="367"/>
    </location>
</feature>
<dbReference type="OrthoDB" id="5588846at2759"/>
<feature type="compositionally biased region" description="Gly residues" evidence="5">
    <location>
        <begin position="794"/>
        <end position="803"/>
    </location>
</feature>
<evidence type="ECO:0000313" key="9">
    <source>
        <dbReference type="Proteomes" id="UP000027361"/>
    </source>
</evidence>
<feature type="compositionally biased region" description="Basic and acidic residues" evidence="5">
    <location>
        <begin position="160"/>
        <end position="177"/>
    </location>
</feature>
<dbReference type="PANTHER" id="PTHR23327">
    <property type="entry name" value="RING FINGER PROTEIN 127"/>
    <property type="match status" value="1"/>
</dbReference>
<protein>
    <recommendedName>
        <fullName evidence="10">RING-type domain-containing protein</fullName>
    </recommendedName>
</protein>
<reference evidence="8 9" key="1">
    <citation type="submission" date="2014-05" db="EMBL/GenBank/DDBJ databases">
        <title>Draft genome sequence of a rare smut relative, Tilletiaria anomala UBC 951.</title>
        <authorList>
            <consortium name="DOE Joint Genome Institute"/>
            <person name="Toome M."/>
            <person name="Kuo A."/>
            <person name="Henrissat B."/>
            <person name="Lipzen A."/>
            <person name="Tritt A."/>
            <person name="Yoshinaga Y."/>
            <person name="Zane M."/>
            <person name="Barry K."/>
            <person name="Grigoriev I.V."/>
            <person name="Spatafora J.W."/>
            <person name="Aimea M.C."/>
        </authorList>
    </citation>
    <scope>NUCLEOTIDE SEQUENCE [LARGE SCALE GENOMIC DNA]</scope>
    <source>
        <strain evidence="8 9">UBC 951</strain>
    </source>
</reference>
<keyword evidence="3" id="KW-0862">Zinc</keyword>
<dbReference type="PANTHER" id="PTHR23327:SF51">
    <property type="entry name" value="TRANSCRIPTIONAL REGULATOR OF YEAST FORM ADHERENCE 3"/>
    <property type="match status" value="1"/>
</dbReference>
<dbReference type="PROSITE" id="PS00518">
    <property type="entry name" value="ZF_RING_1"/>
    <property type="match status" value="1"/>
</dbReference>
<dbReference type="Proteomes" id="UP000027361">
    <property type="component" value="Unassembled WGS sequence"/>
</dbReference>
<feature type="compositionally biased region" description="Basic residues" evidence="5">
    <location>
        <begin position="564"/>
        <end position="574"/>
    </location>
</feature>
<evidence type="ECO:0000256" key="1">
    <source>
        <dbReference type="ARBA" id="ARBA00022723"/>
    </source>
</evidence>
<dbReference type="InterPro" id="IPR017907">
    <property type="entry name" value="Znf_RING_CS"/>
</dbReference>
<name>A0A066WJX4_TILAU</name>
<feature type="compositionally biased region" description="Polar residues" evidence="5">
    <location>
        <begin position="237"/>
        <end position="253"/>
    </location>
</feature>
<evidence type="ECO:0000259" key="7">
    <source>
        <dbReference type="PROSITE" id="PS51382"/>
    </source>
</evidence>
<dbReference type="InterPro" id="IPR004331">
    <property type="entry name" value="SPX_dom"/>
</dbReference>
<dbReference type="HOGENOM" id="CLU_017137_2_0_1"/>
<feature type="compositionally biased region" description="Low complexity" evidence="5">
    <location>
        <begin position="286"/>
        <end position="298"/>
    </location>
</feature>
<dbReference type="GO" id="GO:0008270">
    <property type="term" value="F:zinc ion binding"/>
    <property type="evidence" value="ECO:0007669"/>
    <property type="project" value="UniProtKB-KW"/>
</dbReference>
<evidence type="ECO:0000259" key="6">
    <source>
        <dbReference type="PROSITE" id="PS50089"/>
    </source>
</evidence>
<keyword evidence="2 4" id="KW-0863">Zinc-finger</keyword>
<feature type="domain" description="SPX" evidence="7">
    <location>
        <begin position="1"/>
        <end position="634"/>
    </location>
</feature>
<dbReference type="Pfam" id="PF03105">
    <property type="entry name" value="SPX"/>
    <property type="match status" value="1"/>
</dbReference>
<evidence type="ECO:0000256" key="3">
    <source>
        <dbReference type="ARBA" id="ARBA00022833"/>
    </source>
</evidence>
<evidence type="ECO:0000313" key="8">
    <source>
        <dbReference type="EMBL" id="KDN52833.1"/>
    </source>
</evidence>
<dbReference type="InterPro" id="IPR018957">
    <property type="entry name" value="Znf_C3HC4_RING-type"/>
</dbReference>
<dbReference type="SUPFAM" id="SSF57850">
    <property type="entry name" value="RING/U-box"/>
    <property type="match status" value="1"/>
</dbReference>
<evidence type="ECO:0000256" key="5">
    <source>
        <dbReference type="SAM" id="MobiDB-lite"/>
    </source>
</evidence>
<comment type="caution">
    <text evidence="8">The sequence shown here is derived from an EMBL/GenBank/DDBJ whole genome shotgun (WGS) entry which is preliminary data.</text>
</comment>
<dbReference type="InParanoid" id="A0A066WJX4"/>
<feature type="compositionally biased region" description="Basic and acidic residues" evidence="5">
    <location>
        <begin position="256"/>
        <end position="270"/>
    </location>
</feature>
<dbReference type="GeneID" id="25261618"/>
<dbReference type="InterPro" id="IPR013083">
    <property type="entry name" value="Znf_RING/FYVE/PHD"/>
</dbReference>
<dbReference type="PROSITE" id="PS51382">
    <property type="entry name" value="SPX"/>
    <property type="match status" value="1"/>
</dbReference>
<gene>
    <name evidence="8" type="ORF">K437DRAFT_149416</name>
</gene>
<dbReference type="STRING" id="1037660.A0A066WJX4"/>
<dbReference type="EMBL" id="JMSN01000006">
    <property type="protein sequence ID" value="KDN52833.1"/>
    <property type="molecule type" value="Genomic_DNA"/>
</dbReference>
<organism evidence="8 9">
    <name type="scientific">Tilletiaria anomala (strain ATCC 24038 / CBS 436.72 / UBC 951)</name>
    <dbReference type="NCBI Taxonomy" id="1037660"/>
    <lineage>
        <taxon>Eukaryota</taxon>
        <taxon>Fungi</taxon>
        <taxon>Dikarya</taxon>
        <taxon>Basidiomycota</taxon>
        <taxon>Ustilaginomycotina</taxon>
        <taxon>Exobasidiomycetes</taxon>
        <taxon>Georgefischeriales</taxon>
        <taxon>Tilletiariaceae</taxon>
        <taxon>Tilletiaria</taxon>
    </lineage>
</organism>
<accession>A0A066WJX4</accession>
<dbReference type="InterPro" id="IPR001841">
    <property type="entry name" value="Znf_RING"/>
</dbReference>
<evidence type="ECO:0000256" key="4">
    <source>
        <dbReference type="PROSITE-ProRule" id="PRU00175"/>
    </source>
</evidence>
<keyword evidence="1" id="KW-0479">Metal-binding</keyword>
<feature type="region of interest" description="Disordered" evidence="5">
    <location>
        <begin position="778"/>
        <end position="803"/>
    </location>
</feature>